<evidence type="ECO:0000256" key="8">
    <source>
        <dbReference type="SAM" id="MobiDB-lite"/>
    </source>
</evidence>
<keyword evidence="10" id="KW-1185">Reference proteome</keyword>
<comment type="pathway">
    <text evidence="2">Siderophore biosynthesis.</text>
</comment>
<gene>
    <name evidence="9" type="ORF">F959_01843</name>
</gene>
<reference evidence="9 10" key="1">
    <citation type="submission" date="2013-02" db="EMBL/GenBank/DDBJ databases">
        <title>The Genome Sequence of Acinetobacter venetianus CIP 110063.</title>
        <authorList>
            <consortium name="The Broad Institute Genome Sequencing Platform"/>
            <consortium name="The Broad Institute Genome Sequencing Center for Infectious Disease"/>
            <person name="Cerqueira G."/>
            <person name="Feldgarden M."/>
            <person name="Courvalin P."/>
            <person name="Perichon B."/>
            <person name="Grillot-Courvalin C."/>
            <person name="Clermont D."/>
            <person name="Rocha E."/>
            <person name="Yoon E.-J."/>
            <person name="Nemec A."/>
            <person name="Walker B."/>
            <person name="Young S.K."/>
            <person name="Zeng Q."/>
            <person name="Gargeya S."/>
            <person name="Fitzgerald M."/>
            <person name="Haas B."/>
            <person name="Abouelleil A."/>
            <person name="Alvarado L."/>
            <person name="Arachchi H.M."/>
            <person name="Berlin A.M."/>
            <person name="Chapman S.B."/>
            <person name="Dewar J."/>
            <person name="Goldberg J."/>
            <person name="Griggs A."/>
            <person name="Gujja S."/>
            <person name="Hansen M."/>
            <person name="Howarth C."/>
            <person name="Imamovic A."/>
            <person name="Larimer J."/>
            <person name="McCowan C."/>
            <person name="Murphy C."/>
            <person name="Neiman D."/>
            <person name="Pearson M."/>
            <person name="Priest M."/>
            <person name="Roberts A."/>
            <person name="Saif S."/>
            <person name="Shea T."/>
            <person name="Sisk P."/>
            <person name="Sykes S."/>
            <person name="Wortman J."/>
            <person name="Nusbaum C."/>
            <person name="Birren B."/>
        </authorList>
    </citation>
    <scope>NUCLEOTIDE SEQUENCE [LARGE SCALE GENOMIC DNA]</scope>
    <source>
        <strain evidence="10">ATCC 31012 / DSM 23050 / BCRC 14357 / CCUG 45561 / CIP 110063 / KCTC 2702 / LMG 19082 / RAG-1</strain>
    </source>
</reference>
<feature type="region of interest" description="Disordered" evidence="8">
    <location>
        <begin position="467"/>
        <end position="495"/>
    </location>
</feature>
<organism evidence="9 10">
    <name type="scientific">Acinetobacter venetianus (strain ATCC 31012 / DSM 23050 / BCRC 14357 / CCUG 45561 / CIP 110063 / KCTC 2702 / LMG 19082 / RAG-1)</name>
    <dbReference type="NCBI Taxonomy" id="1191460"/>
    <lineage>
        <taxon>Bacteria</taxon>
        <taxon>Pseudomonadati</taxon>
        <taxon>Pseudomonadota</taxon>
        <taxon>Gammaproteobacteria</taxon>
        <taxon>Moraxellales</taxon>
        <taxon>Moraxellaceae</taxon>
        <taxon>Acinetobacter</taxon>
    </lineage>
</organism>
<dbReference type="AlphaFoldDB" id="N8ZZW0"/>
<evidence type="ECO:0000256" key="4">
    <source>
        <dbReference type="ARBA" id="ARBA00022630"/>
    </source>
</evidence>
<evidence type="ECO:0000313" key="9">
    <source>
        <dbReference type="EMBL" id="ENV37035.1"/>
    </source>
</evidence>
<evidence type="ECO:0000256" key="7">
    <source>
        <dbReference type="ARBA" id="ARBA00023002"/>
    </source>
</evidence>
<evidence type="ECO:0000256" key="3">
    <source>
        <dbReference type="ARBA" id="ARBA00007588"/>
    </source>
</evidence>
<proteinExistence type="inferred from homology"/>
<dbReference type="PANTHER" id="PTHR42802:SF1">
    <property type="entry name" value="L-ORNITHINE N(5)-MONOOXYGENASE"/>
    <property type="match status" value="1"/>
</dbReference>
<dbReference type="Pfam" id="PF13434">
    <property type="entry name" value="Lys_Orn_oxgnase"/>
    <property type="match status" value="1"/>
</dbReference>
<dbReference type="OrthoDB" id="7527071at2"/>
<keyword evidence="6" id="KW-0521">NADP</keyword>
<comment type="cofactor">
    <cofactor evidence="1">
        <name>FAD</name>
        <dbReference type="ChEBI" id="CHEBI:57692"/>
    </cofactor>
</comment>
<comment type="similarity">
    <text evidence="3">Belongs to the lysine N(6)-hydroxylase/L-ornithine N(5)-oxygenase family.</text>
</comment>
<protein>
    <recommendedName>
        <fullName evidence="11">Ornithine monooxygenase</fullName>
    </recommendedName>
</protein>
<dbReference type="EMBL" id="APPO01000013">
    <property type="protein sequence ID" value="ENV37035.1"/>
    <property type="molecule type" value="Genomic_DNA"/>
</dbReference>
<keyword evidence="4" id="KW-0285">Flavoprotein</keyword>
<dbReference type="PATRIC" id="fig|1191460.12.peg.1830"/>
<evidence type="ECO:0000313" key="10">
    <source>
        <dbReference type="Proteomes" id="UP000018445"/>
    </source>
</evidence>
<sequence length="495" mass="57054">MLDFIGIGLGPFNLSLASLLHNKSTLNYAFFEQKAQFDWHAGMQLPNTVLQVPFMADLVSMVDPTSPFSFLNYLRHQQRLYKFYFLEQPHIPRCEYNDYCQWVAQQLDCIEYQSRVLQIEPQTIGFKVTVESEGVQHSYLCRHLVIGSGNTPYLPDCLTKVQQQQPQKCLHSAQYMMHVDTDLHGDVVVLGSGQSAAEVFIDLFDQQQDKESVNHQFDLHWFTRSQGFFPMEYAPLGLEHFSPDYAQHFYALPTEEKEQQLQQQALLYKGISAKTIREIYQKFYHRSIAGQGLQAHLHSQCDLKDAEVLETQQIRLHFRHRATTQAFHLDCDFLVAATGYVTPDFAFMQLLKPYIEFDHKQRWQITEDYRVVHDLNGHIFVQNQEMHSHGVGTPDLGLGAYRAATIINQLLAEPLYELGDQAQTFQHFNLSQNPKICMADDTSQSNECLCENPVHKKHSIFKKTEPNVMAGHPNRRGAHARTQTASVHSTYEKLI</sequence>
<evidence type="ECO:0000256" key="6">
    <source>
        <dbReference type="ARBA" id="ARBA00022857"/>
    </source>
</evidence>
<dbReference type="HOGENOM" id="CLU_020931_0_0_6"/>
<dbReference type="eggNOG" id="COG3486">
    <property type="taxonomic scope" value="Bacteria"/>
</dbReference>
<comment type="caution">
    <text evidence="9">The sequence shown here is derived from an EMBL/GenBank/DDBJ whole genome shotgun (WGS) entry which is preliminary data.</text>
</comment>
<accession>N8ZZW0</accession>
<evidence type="ECO:0008006" key="11">
    <source>
        <dbReference type="Google" id="ProtNLM"/>
    </source>
</evidence>
<dbReference type="GeneID" id="58194712"/>
<dbReference type="Proteomes" id="UP000018445">
    <property type="component" value="Unassembled WGS sequence"/>
</dbReference>
<evidence type="ECO:0000256" key="1">
    <source>
        <dbReference type="ARBA" id="ARBA00001974"/>
    </source>
</evidence>
<keyword evidence="5" id="KW-0274">FAD</keyword>
<evidence type="ECO:0000256" key="2">
    <source>
        <dbReference type="ARBA" id="ARBA00004924"/>
    </source>
</evidence>
<name>N8ZZW0_ACIVR</name>
<dbReference type="GO" id="GO:0016491">
    <property type="term" value="F:oxidoreductase activity"/>
    <property type="evidence" value="ECO:0007669"/>
    <property type="project" value="UniProtKB-KW"/>
</dbReference>
<dbReference type="RefSeq" id="WP_004879374.1">
    <property type="nucleotide sequence ID" value="NZ_AKIQ01000026.1"/>
</dbReference>
<dbReference type="Gene3D" id="3.50.50.60">
    <property type="entry name" value="FAD/NAD(P)-binding domain"/>
    <property type="match status" value="1"/>
</dbReference>
<dbReference type="SUPFAM" id="SSF51905">
    <property type="entry name" value="FAD/NAD(P)-binding domain"/>
    <property type="match status" value="2"/>
</dbReference>
<dbReference type="InterPro" id="IPR025700">
    <property type="entry name" value="Lys/Orn_oxygenase"/>
</dbReference>
<dbReference type="PANTHER" id="PTHR42802">
    <property type="entry name" value="MONOOXYGENASE"/>
    <property type="match status" value="1"/>
</dbReference>
<keyword evidence="7" id="KW-0560">Oxidoreductase</keyword>
<dbReference type="InterPro" id="IPR036188">
    <property type="entry name" value="FAD/NAD-bd_sf"/>
</dbReference>
<evidence type="ECO:0000256" key="5">
    <source>
        <dbReference type="ARBA" id="ARBA00022827"/>
    </source>
</evidence>